<evidence type="ECO:0000256" key="1">
    <source>
        <dbReference type="SAM" id="MobiDB-lite"/>
    </source>
</evidence>
<feature type="region of interest" description="Disordered" evidence="1">
    <location>
        <begin position="1"/>
        <end position="29"/>
    </location>
</feature>
<feature type="region of interest" description="Disordered" evidence="1">
    <location>
        <begin position="63"/>
        <end position="85"/>
    </location>
</feature>
<reference evidence="2" key="1">
    <citation type="submission" date="2023-03" db="EMBL/GenBank/DDBJ databases">
        <title>Massive genome expansion in bonnet fungi (Mycena s.s.) driven by repeated elements and novel gene families across ecological guilds.</title>
        <authorList>
            <consortium name="Lawrence Berkeley National Laboratory"/>
            <person name="Harder C.B."/>
            <person name="Miyauchi S."/>
            <person name="Viragh M."/>
            <person name="Kuo A."/>
            <person name="Thoen E."/>
            <person name="Andreopoulos B."/>
            <person name="Lu D."/>
            <person name="Skrede I."/>
            <person name="Drula E."/>
            <person name="Henrissat B."/>
            <person name="Morin E."/>
            <person name="Kohler A."/>
            <person name="Barry K."/>
            <person name="LaButti K."/>
            <person name="Morin E."/>
            <person name="Salamov A."/>
            <person name="Lipzen A."/>
            <person name="Mereny Z."/>
            <person name="Hegedus B."/>
            <person name="Baldrian P."/>
            <person name="Stursova M."/>
            <person name="Weitz H."/>
            <person name="Taylor A."/>
            <person name="Grigoriev I.V."/>
            <person name="Nagy L.G."/>
            <person name="Martin F."/>
            <person name="Kauserud H."/>
        </authorList>
    </citation>
    <scope>NUCLEOTIDE SEQUENCE</scope>
    <source>
        <strain evidence="2">CBHHK182m</strain>
    </source>
</reference>
<dbReference type="Proteomes" id="UP001215598">
    <property type="component" value="Unassembled WGS sequence"/>
</dbReference>
<dbReference type="Gene3D" id="3.60.130.30">
    <property type="match status" value="1"/>
</dbReference>
<accession>A0AAD7DT61</accession>
<feature type="region of interest" description="Disordered" evidence="1">
    <location>
        <begin position="157"/>
        <end position="177"/>
    </location>
</feature>
<dbReference type="AlphaFoldDB" id="A0AAD7DT61"/>
<gene>
    <name evidence="2" type="ORF">B0H16DRAFT_1903408</name>
</gene>
<comment type="caution">
    <text evidence="2">The sequence shown here is derived from an EMBL/GenBank/DDBJ whole genome shotgun (WGS) entry which is preliminary data.</text>
</comment>
<feature type="compositionally biased region" description="Basic residues" evidence="1">
    <location>
        <begin position="1"/>
        <end position="17"/>
    </location>
</feature>
<dbReference type="EMBL" id="JARKIB010000591">
    <property type="protein sequence ID" value="KAJ7698425.1"/>
    <property type="molecule type" value="Genomic_DNA"/>
</dbReference>
<sequence>MPRVPKAKRVPEKRKRGQRQEPDSGTGNIFVDFDLLEHASKRMAPLKPLPAERPVRVEPLRRSARNAGPAHPSTPVAPTPIPSRFMGIQSHDTTDAPKAKEHGLKDVPPGKLRWIYWDATTDRLIIDRGGRIIVILRRGIRGKLADDAATAFNDARSKVPAQGSGRRGKHASSTVGTSLDFGNAKPTTLAGVPDAIQALMQLLCILSLAKWGSDAFKEHNPNVWGLYDTVATAVRKIPGVTWNFIGRYASVFASATFNLGPRTVTFPHYDGRNLLWGWCVVTALGWFKPKRGGHLILWDLGLVIEFPPGASILFPSALIRHSNVKVGRDETRFSFTQFSSAGLFRWVHNNGMTDADVEAAIRGDRSAQEARWEAANTRPQCGIDSYSCYP</sequence>
<protein>
    <submittedName>
        <fullName evidence="2">Uncharacterized protein</fullName>
    </submittedName>
</protein>
<keyword evidence="3" id="KW-1185">Reference proteome</keyword>
<name>A0AAD7DT61_9AGAR</name>
<proteinExistence type="predicted"/>
<evidence type="ECO:0000313" key="3">
    <source>
        <dbReference type="Proteomes" id="UP001215598"/>
    </source>
</evidence>
<organism evidence="2 3">
    <name type="scientific">Mycena metata</name>
    <dbReference type="NCBI Taxonomy" id="1033252"/>
    <lineage>
        <taxon>Eukaryota</taxon>
        <taxon>Fungi</taxon>
        <taxon>Dikarya</taxon>
        <taxon>Basidiomycota</taxon>
        <taxon>Agaricomycotina</taxon>
        <taxon>Agaricomycetes</taxon>
        <taxon>Agaricomycetidae</taxon>
        <taxon>Agaricales</taxon>
        <taxon>Marasmiineae</taxon>
        <taxon>Mycenaceae</taxon>
        <taxon>Mycena</taxon>
    </lineage>
</organism>
<evidence type="ECO:0000313" key="2">
    <source>
        <dbReference type="EMBL" id="KAJ7698425.1"/>
    </source>
</evidence>